<proteinExistence type="predicted"/>
<accession>A0A432WAC5</accession>
<name>A0A432WAC5_9GAMM</name>
<gene>
    <name evidence="2" type="ORF">CWE09_09910</name>
</gene>
<keyword evidence="3" id="KW-1185">Reference proteome</keyword>
<keyword evidence="1" id="KW-0175">Coiled coil</keyword>
<dbReference type="AlphaFoldDB" id="A0A432WAC5"/>
<sequence>MRRFAHTFYLVIIAVLATLLYVEHNKQSDTAQAEEVQAMLSHINHQVAELQTQVESLQDAGNQQPQTGYQIQYHSEDTSLPNQNHQVSPIVSSRALPVDLSHTQLRRRVENENADPDWSYQQEDNIRDLFIEDEHLQSLQLNEVRCRSSLCELQIQQTDPQQPVDTTRLHQQLTINAESLSHERVISFRQDDISYLYIFRN</sequence>
<dbReference type="RefSeq" id="WP_126803796.1">
    <property type="nucleotide sequence ID" value="NZ_PIPL01000001.1"/>
</dbReference>
<reference evidence="2 3" key="1">
    <citation type="journal article" date="2011" name="Front. Microbiol.">
        <title>Genomic signatures of strain selection and enhancement in Bacillus atrophaeus var. globigii, a historical biowarfare simulant.</title>
        <authorList>
            <person name="Gibbons H.S."/>
            <person name="Broomall S.M."/>
            <person name="McNew L.A."/>
            <person name="Daligault H."/>
            <person name="Chapman C."/>
            <person name="Bruce D."/>
            <person name="Karavis M."/>
            <person name="Krepps M."/>
            <person name="McGregor P.A."/>
            <person name="Hong C."/>
            <person name="Park K.H."/>
            <person name="Akmal A."/>
            <person name="Feldman A."/>
            <person name="Lin J.S."/>
            <person name="Chang W.E."/>
            <person name="Higgs B.W."/>
            <person name="Demirev P."/>
            <person name="Lindquist J."/>
            <person name="Liem A."/>
            <person name="Fochler E."/>
            <person name="Read T.D."/>
            <person name="Tapia R."/>
            <person name="Johnson S."/>
            <person name="Bishop-Lilly K.A."/>
            <person name="Detter C."/>
            <person name="Han C."/>
            <person name="Sozhamannan S."/>
            <person name="Rosenzweig C.N."/>
            <person name="Skowronski E.W."/>
        </authorList>
    </citation>
    <scope>NUCLEOTIDE SEQUENCE [LARGE SCALE GENOMIC DNA]</scope>
    <source>
        <strain evidence="2 3">MLST1</strain>
    </source>
</reference>
<dbReference type="EMBL" id="PIPL01000001">
    <property type="protein sequence ID" value="RUO26985.1"/>
    <property type="molecule type" value="Genomic_DNA"/>
</dbReference>
<organism evidence="2 3">
    <name type="scientific">Aliidiomarina minuta</name>
    <dbReference type="NCBI Taxonomy" id="880057"/>
    <lineage>
        <taxon>Bacteria</taxon>
        <taxon>Pseudomonadati</taxon>
        <taxon>Pseudomonadota</taxon>
        <taxon>Gammaproteobacteria</taxon>
        <taxon>Alteromonadales</taxon>
        <taxon>Idiomarinaceae</taxon>
        <taxon>Aliidiomarina</taxon>
    </lineage>
</organism>
<dbReference type="OrthoDB" id="6266523at2"/>
<evidence type="ECO:0000313" key="3">
    <source>
        <dbReference type="Proteomes" id="UP000288293"/>
    </source>
</evidence>
<evidence type="ECO:0000313" key="2">
    <source>
        <dbReference type="EMBL" id="RUO26985.1"/>
    </source>
</evidence>
<protein>
    <submittedName>
        <fullName evidence="2">Uncharacterized protein</fullName>
    </submittedName>
</protein>
<dbReference type="Proteomes" id="UP000288293">
    <property type="component" value="Unassembled WGS sequence"/>
</dbReference>
<comment type="caution">
    <text evidence="2">The sequence shown here is derived from an EMBL/GenBank/DDBJ whole genome shotgun (WGS) entry which is preliminary data.</text>
</comment>
<feature type="coiled-coil region" evidence="1">
    <location>
        <begin position="33"/>
        <end position="60"/>
    </location>
</feature>
<evidence type="ECO:0000256" key="1">
    <source>
        <dbReference type="SAM" id="Coils"/>
    </source>
</evidence>